<dbReference type="Pfam" id="PF00583">
    <property type="entry name" value="Acetyltransf_1"/>
    <property type="match status" value="1"/>
</dbReference>
<sequence>MEMNQDKVPLVFSNASTDSHFDQILSLQQQNHYSSVPAGQQQDNGFVFASHTQALLKKMAAVVPQVIALSGDRVVGYNLAMTSDMKNELPSLIPMFEEFEKWKYNGKPLMDYQFVIGGQVCVDKEFRGQGLISRLYQQTRDSVPGNYQLCVTEISVRNLTSLKAHQRMGFEIIGTYYDGIENWNLVVWDWHRAQEL</sequence>
<organism evidence="2 3">
    <name type="scientific">Pedobacter westerhofensis</name>
    <dbReference type="NCBI Taxonomy" id="425512"/>
    <lineage>
        <taxon>Bacteria</taxon>
        <taxon>Pseudomonadati</taxon>
        <taxon>Bacteroidota</taxon>
        <taxon>Sphingobacteriia</taxon>
        <taxon>Sphingobacteriales</taxon>
        <taxon>Sphingobacteriaceae</taxon>
        <taxon>Pedobacter</taxon>
    </lineage>
</organism>
<dbReference type="GO" id="GO:0016747">
    <property type="term" value="F:acyltransferase activity, transferring groups other than amino-acyl groups"/>
    <property type="evidence" value="ECO:0007669"/>
    <property type="project" value="InterPro"/>
</dbReference>
<accession>A0A521CN48</accession>
<dbReference type="EMBL" id="FXTN01000004">
    <property type="protein sequence ID" value="SMO60866.1"/>
    <property type="molecule type" value="Genomic_DNA"/>
</dbReference>
<evidence type="ECO:0000259" key="1">
    <source>
        <dbReference type="PROSITE" id="PS51186"/>
    </source>
</evidence>
<reference evidence="2 3" key="1">
    <citation type="submission" date="2017-05" db="EMBL/GenBank/DDBJ databases">
        <authorList>
            <person name="Varghese N."/>
            <person name="Submissions S."/>
        </authorList>
    </citation>
    <scope>NUCLEOTIDE SEQUENCE [LARGE SCALE GENOMIC DNA]</scope>
    <source>
        <strain evidence="2 3">DSM 19036</strain>
    </source>
</reference>
<evidence type="ECO:0000313" key="3">
    <source>
        <dbReference type="Proteomes" id="UP000320300"/>
    </source>
</evidence>
<dbReference type="SUPFAM" id="SSF55729">
    <property type="entry name" value="Acyl-CoA N-acyltransferases (Nat)"/>
    <property type="match status" value="1"/>
</dbReference>
<dbReference type="Proteomes" id="UP000320300">
    <property type="component" value="Unassembled WGS sequence"/>
</dbReference>
<evidence type="ECO:0000313" key="2">
    <source>
        <dbReference type="EMBL" id="SMO60866.1"/>
    </source>
</evidence>
<dbReference type="InterPro" id="IPR016181">
    <property type="entry name" value="Acyl_CoA_acyltransferase"/>
</dbReference>
<dbReference type="InterPro" id="IPR000182">
    <property type="entry name" value="GNAT_dom"/>
</dbReference>
<feature type="domain" description="N-acetyltransferase" evidence="1">
    <location>
        <begin position="10"/>
        <end position="194"/>
    </location>
</feature>
<keyword evidence="3" id="KW-1185">Reference proteome</keyword>
<protein>
    <recommendedName>
        <fullName evidence="1">N-acetyltransferase domain-containing protein</fullName>
    </recommendedName>
</protein>
<proteinExistence type="predicted"/>
<dbReference type="AlphaFoldDB" id="A0A521CN48"/>
<dbReference type="PROSITE" id="PS51186">
    <property type="entry name" value="GNAT"/>
    <property type="match status" value="1"/>
</dbReference>
<name>A0A521CN48_9SPHI</name>
<dbReference type="Gene3D" id="3.40.630.30">
    <property type="match status" value="1"/>
</dbReference>
<gene>
    <name evidence="2" type="ORF">SAMN06265348_10463</name>
</gene>